<feature type="region of interest" description="Disordered" evidence="1">
    <location>
        <begin position="1"/>
        <end position="32"/>
    </location>
</feature>
<protein>
    <submittedName>
        <fullName evidence="2">Uncharacterized protein</fullName>
    </submittedName>
</protein>
<accession>A0A0A9BWM2</accession>
<reference evidence="2" key="2">
    <citation type="journal article" date="2015" name="Data Brief">
        <title>Shoot transcriptome of the giant reed, Arundo donax.</title>
        <authorList>
            <person name="Barrero R.A."/>
            <person name="Guerrero F.D."/>
            <person name="Moolhuijzen P."/>
            <person name="Goolsby J.A."/>
            <person name="Tidwell J."/>
            <person name="Bellgard S.E."/>
            <person name="Bellgard M.I."/>
        </authorList>
    </citation>
    <scope>NUCLEOTIDE SEQUENCE</scope>
    <source>
        <tissue evidence="2">Shoot tissue taken approximately 20 cm above the soil surface</tissue>
    </source>
</reference>
<organism evidence="2">
    <name type="scientific">Arundo donax</name>
    <name type="common">Giant reed</name>
    <name type="synonym">Donax arundinaceus</name>
    <dbReference type="NCBI Taxonomy" id="35708"/>
    <lineage>
        <taxon>Eukaryota</taxon>
        <taxon>Viridiplantae</taxon>
        <taxon>Streptophyta</taxon>
        <taxon>Embryophyta</taxon>
        <taxon>Tracheophyta</taxon>
        <taxon>Spermatophyta</taxon>
        <taxon>Magnoliopsida</taxon>
        <taxon>Liliopsida</taxon>
        <taxon>Poales</taxon>
        <taxon>Poaceae</taxon>
        <taxon>PACMAD clade</taxon>
        <taxon>Arundinoideae</taxon>
        <taxon>Arundineae</taxon>
        <taxon>Arundo</taxon>
    </lineage>
</organism>
<evidence type="ECO:0000256" key="1">
    <source>
        <dbReference type="SAM" id="MobiDB-lite"/>
    </source>
</evidence>
<proteinExistence type="predicted"/>
<reference evidence="2" key="1">
    <citation type="submission" date="2014-09" db="EMBL/GenBank/DDBJ databases">
        <authorList>
            <person name="Magalhaes I.L.F."/>
            <person name="Oliveira U."/>
            <person name="Santos F.R."/>
            <person name="Vidigal T.H.D.A."/>
            <person name="Brescovit A.D."/>
            <person name="Santos A.J."/>
        </authorList>
    </citation>
    <scope>NUCLEOTIDE SEQUENCE</scope>
    <source>
        <tissue evidence="2">Shoot tissue taken approximately 20 cm above the soil surface</tissue>
    </source>
</reference>
<dbReference type="AlphaFoldDB" id="A0A0A9BWM2"/>
<dbReference type="EMBL" id="GBRH01230194">
    <property type="protein sequence ID" value="JAD67701.1"/>
    <property type="molecule type" value="Transcribed_RNA"/>
</dbReference>
<sequence>MRRPDPYHLSPYPNQDTARHQGGDGPALAPTSRFQCDASLRGLRPTIFFRFSSP</sequence>
<evidence type="ECO:0000313" key="2">
    <source>
        <dbReference type="EMBL" id="JAD67701.1"/>
    </source>
</evidence>
<name>A0A0A9BWM2_ARUDO</name>